<name>A0A2S6N702_RHOGL</name>
<evidence type="ECO:0000313" key="2">
    <source>
        <dbReference type="Proteomes" id="UP000239724"/>
    </source>
</evidence>
<dbReference type="EMBL" id="NHRY01000213">
    <property type="protein sequence ID" value="PPQ30402.1"/>
    <property type="molecule type" value="Genomic_DNA"/>
</dbReference>
<dbReference type="AlphaFoldDB" id="A0A2S6N702"/>
<accession>A0A2S6N702</accession>
<dbReference type="Proteomes" id="UP000239724">
    <property type="component" value="Unassembled WGS sequence"/>
</dbReference>
<protein>
    <submittedName>
        <fullName evidence="1">Uncharacterized protein</fullName>
    </submittedName>
</protein>
<evidence type="ECO:0000313" key="1">
    <source>
        <dbReference type="EMBL" id="PPQ30402.1"/>
    </source>
</evidence>
<proteinExistence type="predicted"/>
<organism evidence="1 2">
    <name type="scientific">Rhodopila globiformis</name>
    <name type="common">Rhodopseudomonas globiformis</name>
    <dbReference type="NCBI Taxonomy" id="1071"/>
    <lineage>
        <taxon>Bacteria</taxon>
        <taxon>Pseudomonadati</taxon>
        <taxon>Pseudomonadota</taxon>
        <taxon>Alphaproteobacteria</taxon>
        <taxon>Acetobacterales</taxon>
        <taxon>Acetobacteraceae</taxon>
        <taxon>Rhodopila</taxon>
    </lineage>
</organism>
<sequence>MPTVMVEIPVDEATAEALAELHRLAAVGELVKQMVRPGSRHDLLAALLGSTRRRAAALGLTDQDTDDELAAWKAERAAESH</sequence>
<reference evidence="1 2" key="1">
    <citation type="journal article" date="2018" name="Arch. Microbiol.">
        <title>New insights into the metabolic potential of the phototrophic purple bacterium Rhodopila globiformis DSM 161(T) from its draft genome sequence and evidence for a vanadium-dependent nitrogenase.</title>
        <authorList>
            <person name="Imhoff J.F."/>
            <person name="Rahn T."/>
            <person name="Kunzel S."/>
            <person name="Neulinger S.C."/>
        </authorList>
    </citation>
    <scope>NUCLEOTIDE SEQUENCE [LARGE SCALE GENOMIC DNA]</scope>
    <source>
        <strain evidence="1 2">DSM 161</strain>
    </source>
</reference>
<comment type="caution">
    <text evidence="1">The sequence shown here is derived from an EMBL/GenBank/DDBJ whole genome shotgun (WGS) entry which is preliminary data.</text>
</comment>
<gene>
    <name evidence="1" type="ORF">CCS01_19455</name>
</gene>
<dbReference type="RefSeq" id="WP_104520482.1">
    <property type="nucleotide sequence ID" value="NZ_NHRY01000213.1"/>
</dbReference>
<keyword evidence="2" id="KW-1185">Reference proteome</keyword>